<dbReference type="Gene3D" id="3.40.1000.10">
    <property type="entry name" value="Mog1/PsbP, alpha/beta/alpha sandwich"/>
    <property type="match status" value="1"/>
</dbReference>
<evidence type="ECO:0000313" key="3">
    <source>
        <dbReference type="Proteomes" id="UP000825367"/>
    </source>
</evidence>
<sequence>MTSVVSAALAVALTVTITSCSDDKKKPDAAKCDSVSLPMTDIPTRTDQEPRLRLPQPQGWERTTKLDSESIRYAIRNPGLTDEGFTPNAVVTLQKVSTDVGHAQAILDAQNQQLQARLKVKDLKTTPAQVCGSTAQTTSYTAPAMGKIPARSATSLAVVYQDGDINYVSTLTVQTIKPDNPTYATDSAAILKGFQILPPK</sequence>
<keyword evidence="2" id="KW-0449">Lipoprotein</keyword>
<protein>
    <submittedName>
        <fullName evidence="2">LpqN/LpqT family lipoprotein</fullName>
    </submittedName>
</protein>
<gene>
    <name evidence="2" type="ORF">K0O64_24025</name>
</gene>
<dbReference type="InterPro" id="IPR019674">
    <property type="entry name" value="Lipoprotein_LpqN/LpqT-like"/>
</dbReference>
<accession>A0ABX8VE59</accession>
<keyword evidence="3" id="KW-1185">Reference proteome</keyword>
<keyword evidence="1" id="KW-0732">Signal</keyword>
<dbReference type="RefSeq" id="WP_164520133.1">
    <property type="nucleotide sequence ID" value="NZ_BAAAVX010000039.1"/>
</dbReference>
<dbReference type="Proteomes" id="UP000825367">
    <property type="component" value="Chromosome"/>
</dbReference>
<proteinExistence type="predicted"/>
<evidence type="ECO:0000256" key="1">
    <source>
        <dbReference type="ARBA" id="ARBA00022729"/>
    </source>
</evidence>
<evidence type="ECO:0000313" key="2">
    <source>
        <dbReference type="EMBL" id="QYL16078.1"/>
    </source>
</evidence>
<dbReference type="EMBL" id="CP080333">
    <property type="protein sequence ID" value="QYL16078.1"/>
    <property type="molecule type" value="Genomic_DNA"/>
</dbReference>
<name>A0ABX8VE59_9MYCO</name>
<reference evidence="2 3" key="1">
    <citation type="submission" date="2021-07" db="EMBL/GenBank/DDBJ databases">
        <title>Whole genome sequencing of non-tuberculosis mycobacteria type-strains.</title>
        <authorList>
            <person name="Igarashi Y."/>
            <person name="Osugi A."/>
            <person name="Mitarai S."/>
        </authorList>
    </citation>
    <scope>NUCLEOTIDE SEQUENCE [LARGE SCALE GENOMIC DNA]</scope>
    <source>
        <strain evidence="2 3">JCM 16370</strain>
    </source>
</reference>
<organism evidence="2 3">
    <name type="scientific">Mycolicibacterium pallens</name>
    <dbReference type="NCBI Taxonomy" id="370524"/>
    <lineage>
        <taxon>Bacteria</taxon>
        <taxon>Bacillati</taxon>
        <taxon>Actinomycetota</taxon>
        <taxon>Actinomycetes</taxon>
        <taxon>Mycobacteriales</taxon>
        <taxon>Mycobacteriaceae</taxon>
        <taxon>Mycolicibacterium</taxon>
    </lineage>
</organism>
<dbReference type="Pfam" id="PF10738">
    <property type="entry name" value="Lpp-LpqN"/>
    <property type="match status" value="1"/>
</dbReference>